<dbReference type="InterPro" id="IPR011256">
    <property type="entry name" value="Reg_factor_effector_dom_sf"/>
</dbReference>
<evidence type="ECO:0000313" key="3">
    <source>
        <dbReference type="Proteomes" id="UP000570361"/>
    </source>
</evidence>
<accession>A0A7W5B1E0</accession>
<feature type="domain" description="AraC effector-binding" evidence="1">
    <location>
        <begin position="10"/>
        <end position="146"/>
    </location>
</feature>
<proteinExistence type="predicted"/>
<name>A0A7W5B1E0_9BACL</name>
<dbReference type="SMART" id="SM00871">
    <property type="entry name" value="AraC_E_bind"/>
    <property type="match status" value="2"/>
</dbReference>
<organism evidence="2 3">
    <name type="scientific">Paenibacillus phyllosphaerae</name>
    <dbReference type="NCBI Taxonomy" id="274593"/>
    <lineage>
        <taxon>Bacteria</taxon>
        <taxon>Bacillati</taxon>
        <taxon>Bacillota</taxon>
        <taxon>Bacilli</taxon>
        <taxon>Bacillales</taxon>
        <taxon>Paenibacillaceae</taxon>
        <taxon>Paenibacillus</taxon>
    </lineage>
</organism>
<dbReference type="AlphaFoldDB" id="A0A7W5B1E0"/>
<keyword evidence="3" id="KW-1185">Reference proteome</keyword>
<evidence type="ECO:0000259" key="1">
    <source>
        <dbReference type="SMART" id="SM00871"/>
    </source>
</evidence>
<gene>
    <name evidence="2" type="ORF">FHS18_004770</name>
</gene>
<dbReference type="InterPro" id="IPR053182">
    <property type="entry name" value="YobU-like_regulator"/>
</dbReference>
<dbReference type="EMBL" id="JACHXK010000013">
    <property type="protein sequence ID" value="MBB3112669.1"/>
    <property type="molecule type" value="Genomic_DNA"/>
</dbReference>
<dbReference type="InterPro" id="IPR010499">
    <property type="entry name" value="AraC_E-bd"/>
</dbReference>
<dbReference type="PANTHER" id="PTHR36444">
    <property type="entry name" value="TRANSCRIPTIONAL REGULATOR PROTEIN YOBU-RELATED"/>
    <property type="match status" value="1"/>
</dbReference>
<dbReference type="Gene3D" id="3.20.80.10">
    <property type="entry name" value="Regulatory factor, effector binding domain"/>
    <property type="match status" value="2"/>
</dbReference>
<dbReference type="Pfam" id="PF14526">
    <property type="entry name" value="Cass2"/>
    <property type="match status" value="2"/>
</dbReference>
<reference evidence="2 3" key="1">
    <citation type="submission" date="2020-08" db="EMBL/GenBank/DDBJ databases">
        <title>Genomic Encyclopedia of Type Strains, Phase III (KMG-III): the genomes of soil and plant-associated and newly described type strains.</title>
        <authorList>
            <person name="Whitman W."/>
        </authorList>
    </citation>
    <scope>NUCLEOTIDE SEQUENCE [LARGE SCALE GENOMIC DNA]</scope>
    <source>
        <strain evidence="2 3">CECT 5862</strain>
    </source>
</reference>
<dbReference type="SUPFAM" id="SSF55136">
    <property type="entry name" value="Probable bacterial effector-binding domain"/>
    <property type="match status" value="2"/>
</dbReference>
<sequence>MLQLSMNRLMDARIELVGEMELVGIRGIEEYETKELLLEQLNEHRREIPHQLGTDTYVVELEDGLMVGVRVAEVGELPQGMVPYTIPSAEYTVFRFEAPDSDLIWQHLHLPEVQASYDLDGEAPRFEVIRNRGPEDGGQEIFVPVRAREVKVVALGELKLVGLPLLARNRQEVEGGIRAAMKELAHRLQEIQGLTAAEPLPMIGVFVPAEETQEGSYLLCTQVEDFTAVPDGMAHLTVPVQSYATTLHQGSSSARLRAWEQLDHWIALQGYERIQRAWHLEIYETFDAQADLVHVTLYSAVTV</sequence>
<evidence type="ECO:0000313" key="2">
    <source>
        <dbReference type="EMBL" id="MBB3112669.1"/>
    </source>
</evidence>
<comment type="caution">
    <text evidence="2">The sequence shown here is derived from an EMBL/GenBank/DDBJ whole genome shotgun (WGS) entry which is preliminary data.</text>
</comment>
<feature type="domain" description="AraC effector-binding" evidence="1">
    <location>
        <begin position="148"/>
        <end position="302"/>
    </location>
</feature>
<dbReference type="PANTHER" id="PTHR36444:SF2">
    <property type="entry name" value="TRANSCRIPTIONAL REGULATOR PROTEIN YOBU-RELATED"/>
    <property type="match status" value="1"/>
</dbReference>
<dbReference type="Proteomes" id="UP000570361">
    <property type="component" value="Unassembled WGS sequence"/>
</dbReference>
<protein>
    <submittedName>
        <fullName evidence="2">Putative transcriptional regulator YdeE</fullName>
    </submittedName>
</protein>
<dbReference type="InterPro" id="IPR029441">
    <property type="entry name" value="Cass2"/>
</dbReference>
<dbReference type="RefSeq" id="WP_183602779.1">
    <property type="nucleotide sequence ID" value="NZ_JACHXK010000013.1"/>
</dbReference>